<comment type="caution">
    <text evidence="2">The sequence shown here is derived from an EMBL/GenBank/DDBJ whole genome shotgun (WGS) entry which is preliminary data.</text>
</comment>
<dbReference type="InterPro" id="IPR008620">
    <property type="entry name" value="FixH"/>
</dbReference>
<keyword evidence="1" id="KW-0812">Transmembrane</keyword>
<dbReference type="PIRSF" id="PIRSF011386">
    <property type="entry name" value="FixH"/>
    <property type="match status" value="1"/>
</dbReference>
<dbReference type="EMBL" id="BMYJ01000008">
    <property type="protein sequence ID" value="GHC61189.1"/>
    <property type="molecule type" value="Genomic_DNA"/>
</dbReference>
<dbReference type="AlphaFoldDB" id="A0A918TSE1"/>
<evidence type="ECO:0000313" key="2">
    <source>
        <dbReference type="EMBL" id="GHC61189.1"/>
    </source>
</evidence>
<dbReference type="InterPro" id="IPR018037">
    <property type="entry name" value="FixH_proteobacterial"/>
</dbReference>
<reference evidence="2" key="2">
    <citation type="submission" date="2020-09" db="EMBL/GenBank/DDBJ databases">
        <authorList>
            <person name="Sun Q."/>
            <person name="Kim S."/>
        </authorList>
    </citation>
    <scope>NUCLEOTIDE SEQUENCE</scope>
    <source>
        <strain evidence="2">KCTC 23310</strain>
    </source>
</reference>
<evidence type="ECO:0000313" key="3">
    <source>
        <dbReference type="Proteomes" id="UP000638981"/>
    </source>
</evidence>
<dbReference type="Pfam" id="PF05751">
    <property type="entry name" value="FixH"/>
    <property type="match status" value="1"/>
</dbReference>
<gene>
    <name evidence="2" type="primary">rdxH</name>
    <name evidence="2" type="ORF">GCM10007315_26470</name>
</gene>
<reference evidence="2" key="1">
    <citation type="journal article" date="2014" name="Int. J. Syst. Evol. Microbiol.">
        <title>Complete genome sequence of Corynebacterium casei LMG S-19264T (=DSM 44701T), isolated from a smear-ripened cheese.</title>
        <authorList>
            <consortium name="US DOE Joint Genome Institute (JGI-PGF)"/>
            <person name="Walter F."/>
            <person name="Albersmeier A."/>
            <person name="Kalinowski J."/>
            <person name="Ruckert C."/>
        </authorList>
    </citation>
    <scope>NUCLEOTIDE SEQUENCE</scope>
    <source>
        <strain evidence="2">KCTC 23310</strain>
    </source>
</reference>
<keyword evidence="1" id="KW-0472">Membrane</keyword>
<sequence length="159" mass="16700">MATKVERPLTGWHVLAICVGAFGVIIGVNITMAFKAVSTFPGLEVGNSYVASQTFDAERQAQMALGWVLTPTYDDGRLALGFADASGVAVVPEGLSAMVGRTTEAKDDQTLAFRAEGGAQVADVALAPGKWMLRVEALAPDGTVFRQRIDLFVEPGQGG</sequence>
<protein>
    <submittedName>
        <fullName evidence="2">RdxH</fullName>
    </submittedName>
</protein>
<dbReference type="RefSeq" id="WP_189412165.1">
    <property type="nucleotide sequence ID" value="NZ_BMYJ01000008.1"/>
</dbReference>
<proteinExistence type="predicted"/>
<feature type="transmembrane region" description="Helical" evidence="1">
    <location>
        <begin position="12"/>
        <end position="34"/>
    </location>
</feature>
<name>A0A918TSE1_9RHOB</name>
<keyword evidence="1" id="KW-1133">Transmembrane helix</keyword>
<keyword evidence="3" id="KW-1185">Reference proteome</keyword>
<organism evidence="2 3">
    <name type="scientific">Neogemmobacter tilapiae</name>
    <dbReference type="NCBI Taxonomy" id="875041"/>
    <lineage>
        <taxon>Bacteria</taxon>
        <taxon>Pseudomonadati</taxon>
        <taxon>Pseudomonadota</taxon>
        <taxon>Alphaproteobacteria</taxon>
        <taxon>Rhodobacterales</taxon>
        <taxon>Paracoccaceae</taxon>
        <taxon>Neogemmobacter</taxon>
    </lineage>
</organism>
<accession>A0A918TSE1</accession>
<evidence type="ECO:0000256" key="1">
    <source>
        <dbReference type="SAM" id="Phobius"/>
    </source>
</evidence>
<dbReference type="Proteomes" id="UP000638981">
    <property type="component" value="Unassembled WGS sequence"/>
</dbReference>